<dbReference type="InterPro" id="IPR013108">
    <property type="entry name" value="Amidohydro_3"/>
</dbReference>
<evidence type="ECO:0000313" key="3">
    <source>
        <dbReference type="Proteomes" id="UP000285317"/>
    </source>
</evidence>
<organism evidence="2 3">
    <name type="scientific">Rathayibacter festucae DSM 15932</name>
    <dbReference type="NCBI Taxonomy" id="1328866"/>
    <lineage>
        <taxon>Bacteria</taxon>
        <taxon>Bacillati</taxon>
        <taxon>Actinomycetota</taxon>
        <taxon>Actinomycetes</taxon>
        <taxon>Micrococcales</taxon>
        <taxon>Microbacteriaceae</taxon>
        <taxon>Rathayibacter</taxon>
    </lineage>
</organism>
<dbReference type="PANTHER" id="PTHR22642">
    <property type="entry name" value="IMIDAZOLONEPROPIONASE"/>
    <property type="match status" value="1"/>
</dbReference>
<reference evidence="3" key="1">
    <citation type="submission" date="2018-03" db="EMBL/GenBank/DDBJ databases">
        <title>Bacteriophage NCPPB3778 and a type I-E CRISPR drive the evolution of the US Biological Select Agent, Rathayibacter toxicus.</title>
        <authorList>
            <person name="Davis E.W.II."/>
            <person name="Tabima J.F."/>
            <person name="Weisberg A.J."/>
            <person name="Dantas Lopes L."/>
            <person name="Wiseman M.S."/>
            <person name="Wiseman M.S."/>
            <person name="Pupko T."/>
            <person name="Belcher M.S."/>
            <person name="Sechler A.J."/>
            <person name="Tancos M.A."/>
            <person name="Schroeder B.K."/>
            <person name="Murray T.D."/>
            <person name="Luster D.G."/>
            <person name="Schneider W.L."/>
            <person name="Rogers E."/>
            <person name="Andreote F.D."/>
            <person name="Grunwald N.J."/>
            <person name="Putnam M.L."/>
            <person name="Chang J.H."/>
        </authorList>
    </citation>
    <scope>NUCLEOTIDE SEQUENCE [LARGE SCALE GENOMIC DNA]</scope>
    <source>
        <strain evidence="3">DSM 15932</strain>
    </source>
</reference>
<sequence>MSDDREDPVTPSLLLRTARLLGRDEPVSVLLRDGRIEAIAPDGTLDAGRAGDAEVRDLDGRWLLPGLWDEHVHFSQWSMTAPRLDVSTARSAAETVEAVRARLALAPDSPATLVGFGFRDGLWPDLPTTALLDAVAPERPVVLVSGDLHCAWVNSAALRRYGFPAQDDILREEPCFRLVTALGALSDDELDELADEAARRAAARGVVGVVDLEMRWNAGDWTRRIARGTRSLRVDIGVYRDHLDRAIAEGLRTGDEVEGGEGLLRMGPLKVLIDGSLNTRTAYCVHPYAGHEGSGVLTVDPAELDELLARAAAAGIRPTVHAIGDAAATVALDALAKVGGGRIEHAQLLSDADLPRFARLGVVAGVQPAHALDDREVADRYWEGRTGRAFALRSLIDSGATVVLGSDAPVAPLDPWVAIAAAVSRARDGDEPWHPEQRVTVAEALVASTRTRRLAPQVGDTADLVAVERDPLASDGEQLRSMPVAATLLAGRVTHDD</sequence>
<accession>A0A3Q9UVF8</accession>
<dbReference type="PANTHER" id="PTHR22642:SF2">
    <property type="entry name" value="PROTEIN LONG AFTER FAR-RED 3"/>
    <property type="match status" value="1"/>
</dbReference>
<dbReference type="EMBL" id="CP028137">
    <property type="protein sequence ID" value="AZZ51521.1"/>
    <property type="molecule type" value="Genomic_DNA"/>
</dbReference>
<dbReference type="Gene3D" id="2.30.40.10">
    <property type="entry name" value="Urease, subunit C, domain 1"/>
    <property type="match status" value="1"/>
</dbReference>
<evidence type="ECO:0000259" key="1">
    <source>
        <dbReference type="Pfam" id="PF07969"/>
    </source>
</evidence>
<dbReference type="GO" id="GO:0016810">
    <property type="term" value="F:hydrolase activity, acting on carbon-nitrogen (but not peptide) bonds"/>
    <property type="evidence" value="ECO:0007669"/>
    <property type="project" value="InterPro"/>
</dbReference>
<evidence type="ECO:0000313" key="2">
    <source>
        <dbReference type="EMBL" id="AZZ51521.1"/>
    </source>
</evidence>
<dbReference type="Proteomes" id="UP000285317">
    <property type="component" value="Chromosome"/>
</dbReference>
<dbReference type="SUPFAM" id="SSF51338">
    <property type="entry name" value="Composite domain of metallo-dependent hydrolases"/>
    <property type="match status" value="1"/>
</dbReference>
<protein>
    <submittedName>
        <fullName evidence="2">Amidohydrolase</fullName>
    </submittedName>
</protein>
<gene>
    <name evidence="2" type="ORF">C1I64_05325</name>
</gene>
<dbReference type="Gene3D" id="3.10.310.70">
    <property type="match status" value="1"/>
</dbReference>
<dbReference type="Pfam" id="PF07969">
    <property type="entry name" value="Amidohydro_3"/>
    <property type="match status" value="1"/>
</dbReference>
<dbReference type="InterPro" id="IPR032466">
    <property type="entry name" value="Metal_Hydrolase"/>
</dbReference>
<proteinExistence type="predicted"/>
<dbReference type="AlphaFoldDB" id="A0A3Q9UVF8"/>
<dbReference type="KEGG" id="rfs:C1I64_05325"/>
<dbReference type="RefSeq" id="WP_127886455.1">
    <property type="nucleotide sequence ID" value="NZ_CP028137.1"/>
</dbReference>
<dbReference type="Gene3D" id="3.20.20.140">
    <property type="entry name" value="Metal-dependent hydrolases"/>
    <property type="match status" value="1"/>
</dbReference>
<dbReference type="InterPro" id="IPR011059">
    <property type="entry name" value="Metal-dep_hydrolase_composite"/>
</dbReference>
<feature type="domain" description="Amidohydrolase 3" evidence="1">
    <location>
        <begin position="54"/>
        <end position="495"/>
    </location>
</feature>
<dbReference type="SUPFAM" id="SSF51556">
    <property type="entry name" value="Metallo-dependent hydrolases"/>
    <property type="match status" value="1"/>
</dbReference>
<name>A0A3Q9UVF8_9MICO</name>
<keyword evidence="2" id="KW-0378">Hydrolase</keyword>